<keyword evidence="1" id="KW-1133">Transmembrane helix</keyword>
<organism evidence="2 3">
    <name type="scientific">Actinomadura rugatobispora</name>
    <dbReference type="NCBI Taxonomy" id="1994"/>
    <lineage>
        <taxon>Bacteria</taxon>
        <taxon>Bacillati</taxon>
        <taxon>Actinomycetota</taxon>
        <taxon>Actinomycetes</taxon>
        <taxon>Streptosporangiales</taxon>
        <taxon>Thermomonosporaceae</taxon>
        <taxon>Actinomadura</taxon>
    </lineage>
</organism>
<comment type="caution">
    <text evidence="2">The sequence shown here is derived from an EMBL/GenBank/DDBJ whole genome shotgun (WGS) entry which is preliminary data.</text>
</comment>
<name>A0ABW0ZU79_9ACTN</name>
<evidence type="ECO:0000256" key="1">
    <source>
        <dbReference type="SAM" id="Phobius"/>
    </source>
</evidence>
<gene>
    <name evidence="2" type="ORF">ACFPZN_13810</name>
</gene>
<keyword evidence="1" id="KW-0812">Transmembrane</keyword>
<sequence>MGRTDPRPRHGPAGLLMALFLVAGLTFSYGLGHAPPPRVCTAHATSVPAGLADAAAAQHAGAPATGPLAASGAAAFSEPVHLPPMGPNDACLSLAVLLALLVLSVAAHPGPTGARRPRRSGWFLAPPALPAPLARSLSCLQVLRL</sequence>
<protein>
    <submittedName>
        <fullName evidence="2">Uncharacterized protein</fullName>
    </submittedName>
</protein>
<proteinExistence type="predicted"/>
<reference evidence="3" key="1">
    <citation type="journal article" date="2019" name="Int. J. Syst. Evol. Microbiol.">
        <title>The Global Catalogue of Microorganisms (GCM) 10K type strain sequencing project: providing services to taxonomists for standard genome sequencing and annotation.</title>
        <authorList>
            <consortium name="The Broad Institute Genomics Platform"/>
            <consortium name="The Broad Institute Genome Sequencing Center for Infectious Disease"/>
            <person name="Wu L."/>
            <person name="Ma J."/>
        </authorList>
    </citation>
    <scope>NUCLEOTIDE SEQUENCE [LARGE SCALE GENOMIC DNA]</scope>
    <source>
        <strain evidence="3">KCTC 42087</strain>
    </source>
</reference>
<dbReference type="Proteomes" id="UP001596074">
    <property type="component" value="Unassembled WGS sequence"/>
</dbReference>
<dbReference type="EMBL" id="JBHSON010000016">
    <property type="protein sequence ID" value="MFC5746696.1"/>
    <property type="molecule type" value="Genomic_DNA"/>
</dbReference>
<feature type="transmembrane region" description="Helical" evidence="1">
    <location>
        <begin position="92"/>
        <end position="110"/>
    </location>
</feature>
<accession>A0ABW0ZU79</accession>
<keyword evidence="1" id="KW-0472">Membrane</keyword>
<evidence type="ECO:0000313" key="2">
    <source>
        <dbReference type="EMBL" id="MFC5746696.1"/>
    </source>
</evidence>
<evidence type="ECO:0000313" key="3">
    <source>
        <dbReference type="Proteomes" id="UP001596074"/>
    </source>
</evidence>
<feature type="transmembrane region" description="Helical" evidence="1">
    <location>
        <begin position="12"/>
        <end position="31"/>
    </location>
</feature>
<keyword evidence="3" id="KW-1185">Reference proteome</keyword>